<sequence length="170" mass="19729">MNKLLFFTLFVFLLASSGCERDDLCTPDQETSSRMVVVFKDFLNPDTVKPVENLRVRVLGASEYAPLDFEGSTSLEMADTVYIPLRNFDDQTIYDFETDNEEDGFNIDRLNFSYTRQDEFVSRACGFKVNYNDLQASRQQEIPNQPWIIETEVIDSTVNNRNEVHVEIFH</sequence>
<evidence type="ECO:0000313" key="1">
    <source>
        <dbReference type="EMBL" id="ARN76620.1"/>
    </source>
</evidence>
<reference evidence="1 2" key="1">
    <citation type="submission" date="2016-11" db="EMBL/GenBank/DDBJ databases">
        <title>Trade-off between light-utilization and light-protection in marine flavobacteria.</title>
        <authorList>
            <person name="Kumagai Y."/>
        </authorList>
    </citation>
    <scope>NUCLEOTIDE SEQUENCE [LARGE SCALE GENOMIC DNA]</scope>
    <source>
        <strain evidence="1 2">JCM 13191</strain>
    </source>
</reference>
<name>A0A1W6MGB8_9FLAO</name>
<dbReference type="AlphaFoldDB" id="A0A1W6MGB8"/>
<gene>
    <name evidence="1" type="ORF">BST97_00590</name>
</gene>
<dbReference type="PROSITE" id="PS51257">
    <property type="entry name" value="PROKAR_LIPOPROTEIN"/>
    <property type="match status" value="1"/>
</dbReference>
<evidence type="ECO:0000313" key="2">
    <source>
        <dbReference type="Proteomes" id="UP000193431"/>
    </source>
</evidence>
<proteinExistence type="predicted"/>
<keyword evidence="2" id="KW-1185">Reference proteome</keyword>
<dbReference type="EMBL" id="CP019344">
    <property type="protein sequence ID" value="ARN76620.1"/>
    <property type="molecule type" value="Genomic_DNA"/>
</dbReference>
<protein>
    <submittedName>
        <fullName evidence="1">Uncharacterized protein</fullName>
    </submittedName>
</protein>
<dbReference type="STRING" id="331648.BST97_00590"/>
<dbReference type="Pfam" id="PF20050">
    <property type="entry name" value="DUF6452"/>
    <property type="match status" value="1"/>
</dbReference>
<organism evidence="1 2">
    <name type="scientific">Nonlabens spongiae</name>
    <dbReference type="NCBI Taxonomy" id="331648"/>
    <lineage>
        <taxon>Bacteria</taxon>
        <taxon>Pseudomonadati</taxon>
        <taxon>Bacteroidota</taxon>
        <taxon>Flavobacteriia</taxon>
        <taxon>Flavobacteriales</taxon>
        <taxon>Flavobacteriaceae</taxon>
        <taxon>Nonlabens</taxon>
    </lineage>
</organism>
<dbReference type="Proteomes" id="UP000193431">
    <property type="component" value="Chromosome"/>
</dbReference>
<dbReference type="InterPro" id="IPR045607">
    <property type="entry name" value="DUF6452"/>
</dbReference>
<accession>A0A1W6MGB8</accession>